<dbReference type="Gene3D" id="1.10.10.60">
    <property type="entry name" value="Homeodomain-like"/>
    <property type="match status" value="2"/>
</dbReference>
<evidence type="ECO:0000259" key="4">
    <source>
        <dbReference type="PROSITE" id="PS51253"/>
    </source>
</evidence>
<feature type="compositionally biased region" description="Low complexity" evidence="3">
    <location>
        <begin position="116"/>
        <end position="126"/>
    </location>
</feature>
<evidence type="ECO:0000256" key="2">
    <source>
        <dbReference type="ARBA" id="ARBA00023242"/>
    </source>
</evidence>
<protein>
    <recommendedName>
        <fullName evidence="4">HTH CENPB-type domain-containing protein</fullName>
    </recommendedName>
</protein>
<feature type="compositionally biased region" description="Low complexity" evidence="3">
    <location>
        <begin position="61"/>
        <end position="79"/>
    </location>
</feature>
<dbReference type="SMART" id="SM00674">
    <property type="entry name" value="CENPB"/>
    <property type="match status" value="1"/>
</dbReference>
<dbReference type="InterPro" id="IPR007889">
    <property type="entry name" value="HTH_Psq"/>
</dbReference>
<accession>A0A0A1TGB9</accession>
<feature type="region of interest" description="Disordered" evidence="3">
    <location>
        <begin position="101"/>
        <end position="141"/>
    </location>
</feature>
<evidence type="ECO:0000313" key="6">
    <source>
        <dbReference type="Proteomes" id="UP000039046"/>
    </source>
</evidence>
<keyword evidence="1" id="KW-0238">DNA-binding</keyword>
<evidence type="ECO:0000256" key="3">
    <source>
        <dbReference type="SAM" id="MobiDB-lite"/>
    </source>
</evidence>
<dbReference type="InterPro" id="IPR006600">
    <property type="entry name" value="HTH_CenpB_DNA-bd_dom"/>
</dbReference>
<dbReference type="GO" id="GO:0003677">
    <property type="term" value="F:DNA binding"/>
    <property type="evidence" value="ECO:0007669"/>
    <property type="project" value="UniProtKB-KW"/>
</dbReference>
<keyword evidence="2" id="KW-0539">Nucleus</keyword>
<evidence type="ECO:0000256" key="1">
    <source>
        <dbReference type="ARBA" id="ARBA00023125"/>
    </source>
</evidence>
<dbReference type="SUPFAM" id="SSF46689">
    <property type="entry name" value="Homeodomain-like"/>
    <property type="match status" value="2"/>
</dbReference>
<gene>
    <name evidence="5" type="ORF">VHEMI05316</name>
</gene>
<feature type="region of interest" description="Disordered" evidence="3">
    <location>
        <begin position="183"/>
        <end position="202"/>
    </location>
</feature>
<dbReference type="GO" id="GO:0005634">
    <property type="term" value="C:nucleus"/>
    <property type="evidence" value="ECO:0007669"/>
    <property type="project" value="TreeGrafter"/>
</dbReference>
<proteinExistence type="predicted"/>
<dbReference type="OrthoDB" id="9909311at2759"/>
<dbReference type="Pfam" id="PF03221">
    <property type="entry name" value="HTH_Tnp_Tc5"/>
    <property type="match status" value="1"/>
</dbReference>
<name>A0A0A1TGB9_9HYPO</name>
<sequence>MSTDTISYGPPQPWQTMGCFEPEQNPYGNTAFGLSDFKDPLTTDIPSPNGFSNMLPPPTPLNSTSPSATTPQSQLQTLLPAPLQESQPQALAGPWPSQLVRSRSAGNMKSPTPEAPSTVPSSPKKSTTGEKEKPRKTLSAEQRKAMCQFHEENPTMRQADIGARFGVERSTVSKVLRNKDVYLGRERDPENTNLKRSKTKNPDFDRTLSIYVRRQQQRGFNITDSEIMEQARMFAHASDDQKTILNSLTENWLQKFKQKHNIGASAPKRRASEPNIGQCTPKPVLIKSAAEKIDHRDHSEPSTRDISPAINTPAVVDTTQSRFLPVEEDATQTTLAITDFAAPHASYPTPAMDTNCVYNFSPNSHPGELPLDPSQVQLIPGPAPSDIINREKRSRTFPMTVHDYEAIPIINDGFGSRYPSTSTLVGSETIDGFNVDPQDGLDMPLTSPPALHRTSSNSSMTGRSCSTPLLNTGLGISTNDSPPAMPSQEDACRAANTLLSYIQGFNCSGQFEQNEFLTVVQLTKKLNIYQQQYLPLRPAMGVLSQIPESDNDLVPCLSCGPADAA</sequence>
<reference evidence="5 6" key="1">
    <citation type="journal article" date="2015" name="Genome Announc.">
        <title>Draft Genome Sequence and Gene Annotation of the Entomopathogenic Fungus Verticillium hemipterigenum.</title>
        <authorList>
            <person name="Horn F."/>
            <person name="Habel A."/>
            <person name="Scharf D.H."/>
            <person name="Dworschak J."/>
            <person name="Brakhage A.A."/>
            <person name="Guthke R."/>
            <person name="Hertweck C."/>
            <person name="Linde J."/>
        </authorList>
    </citation>
    <scope>NUCLEOTIDE SEQUENCE [LARGE SCALE GENOMIC DNA]</scope>
</reference>
<dbReference type="PANTHER" id="PTHR19303:SF70">
    <property type="entry name" value="HTH CENPB-TYPE DOMAIN-CONTAINING PROTEIN"/>
    <property type="match status" value="1"/>
</dbReference>
<dbReference type="Pfam" id="PF04218">
    <property type="entry name" value="CENP-B_N"/>
    <property type="match status" value="1"/>
</dbReference>
<dbReference type="PANTHER" id="PTHR19303">
    <property type="entry name" value="TRANSPOSON"/>
    <property type="match status" value="1"/>
</dbReference>
<keyword evidence="6" id="KW-1185">Reference proteome</keyword>
<feature type="domain" description="HTH CENPB-type" evidence="4">
    <location>
        <begin position="192"/>
        <end position="266"/>
    </location>
</feature>
<dbReference type="AlphaFoldDB" id="A0A0A1TGB9"/>
<dbReference type="InterPro" id="IPR009057">
    <property type="entry name" value="Homeodomain-like_sf"/>
</dbReference>
<organism evidence="5 6">
    <name type="scientific">[Torrubiella] hemipterigena</name>
    <dbReference type="NCBI Taxonomy" id="1531966"/>
    <lineage>
        <taxon>Eukaryota</taxon>
        <taxon>Fungi</taxon>
        <taxon>Dikarya</taxon>
        <taxon>Ascomycota</taxon>
        <taxon>Pezizomycotina</taxon>
        <taxon>Sordariomycetes</taxon>
        <taxon>Hypocreomycetidae</taxon>
        <taxon>Hypocreales</taxon>
        <taxon>Clavicipitaceae</taxon>
        <taxon>Clavicipitaceae incertae sedis</taxon>
        <taxon>'Torrubiella' clade</taxon>
    </lineage>
</organism>
<dbReference type="STRING" id="1531966.A0A0A1TGB9"/>
<dbReference type="Proteomes" id="UP000039046">
    <property type="component" value="Unassembled WGS sequence"/>
</dbReference>
<dbReference type="PROSITE" id="PS51253">
    <property type="entry name" value="HTH_CENPB"/>
    <property type="match status" value="1"/>
</dbReference>
<dbReference type="EMBL" id="CDHN01000002">
    <property type="protein sequence ID" value="CEJ89475.1"/>
    <property type="molecule type" value="Genomic_DNA"/>
</dbReference>
<dbReference type="InterPro" id="IPR050863">
    <property type="entry name" value="CenT-Element_Derived"/>
</dbReference>
<feature type="compositionally biased region" description="Polar residues" evidence="3">
    <location>
        <begin position="101"/>
        <end position="110"/>
    </location>
</feature>
<feature type="region of interest" description="Disordered" evidence="3">
    <location>
        <begin position="1"/>
        <end position="79"/>
    </location>
</feature>
<evidence type="ECO:0000313" key="5">
    <source>
        <dbReference type="EMBL" id="CEJ89475.1"/>
    </source>
</evidence>
<dbReference type="HOGENOM" id="CLU_021861_1_0_1"/>